<comment type="pathway">
    <text evidence="2">Protein modification; protein glycosylation.</text>
</comment>
<dbReference type="GO" id="GO:0016757">
    <property type="term" value="F:glycosyltransferase activity"/>
    <property type="evidence" value="ECO:0007669"/>
    <property type="project" value="UniProtKB-KW"/>
</dbReference>
<evidence type="ECO:0000256" key="8">
    <source>
        <dbReference type="ARBA" id="ARBA00023136"/>
    </source>
</evidence>
<dbReference type="SUPFAM" id="SSF53756">
    <property type="entry name" value="UDP-Glycosyltransferase/glycogen phosphorylase"/>
    <property type="match status" value="1"/>
</dbReference>
<comment type="caution">
    <text evidence="9">The sequence shown here is derived from an EMBL/GenBank/DDBJ whole genome shotgun (WGS) entry which is preliminary data.</text>
</comment>
<evidence type="ECO:0000256" key="4">
    <source>
        <dbReference type="ARBA" id="ARBA00022679"/>
    </source>
</evidence>
<dbReference type="EMBL" id="JBICBT010000599">
    <property type="protein sequence ID" value="KAL3108034.1"/>
    <property type="molecule type" value="Genomic_DNA"/>
</dbReference>
<reference evidence="9 10" key="1">
    <citation type="submission" date="2024-10" db="EMBL/GenBank/DDBJ databases">
        <authorList>
            <person name="Kim D."/>
        </authorList>
    </citation>
    <scope>NUCLEOTIDE SEQUENCE [LARGE SCALE GENOMIC DNA]</scope>
    <source>
        <strain evidence="9">BH-2024</strain>
    </source>
</reference>
<keyword evidence="3" id="KW-0328">Glycosyltransferase</keyword>
<evidence type="ECO:0008006" key="11">
    <source>
        <dbReference type="Google" id="ProtNLM"/>
    </source>
</evidence>
<keyword evidence="5" id="KW-0812">Transmembrane</keyword>
<keyword evidence="7" id="KW-1133">Transmembrane helix</keyword>
<organism evidence="9 10">
    <name type="scientific">Heterodera trifolii</name>
    <dbReference type="NCBI Taxonomy" id="157864"/>
    <lineage>
        <taxon>Eukaryota</taxon>
        <taxon>Metazoa</taxon>
        <taxon>Ecdysozoa</taxon>
        <taxon>Nematoda</taxon>
        <taxon>Chromadorea</taxon>
        <taxon>Rhabditida</taxon>
        <taxon>Tylenchina</taxon>
        <taxon>Tylenchomorpha</taxon>
        <taxon>Tylenchoidea</taxon>
        <taxon>Heteroderidae</taxon>
        <taxon>Heteroderinae</taxon>
        <taxon>Heterodera</taxon>
    </lineage>
</organism>
<proteinExistence type="predicted"/>
<evidence type="ECO:0000256" key="3">
    <source>
        <dbReference type="ARBA" id="ARBA00022676"/>
    </source>
</evidence>
<dbReference type="InterPro" id="IPR026051">
    <property type="entry name" value="ALG1-like"/>
</dbReference>
<accession>A0ABD2KYY3</accession>
<evidence type="ECO:0000256" key="1">
    <source>
        <dbReference type="ARBA" id="ARBA00004389"/>
    </source>
</evidence>
<evidence type="ECO:0000313" key="9">
    <source>
        <dbReference type="EMBL" id="KAL3108034.1"/>
    </source>
</evidence>
<dbReference type="Proteomes" id="UP001620626">
    <property type="component" value="Unassembled WGS sequence"/>
</dbReference>
<keyword evidence="10" id="KW-1185">Reference proteome</keyword>
<evidence type="ECO:0000256" key="6">
    <source>
        <dbReference type="ARBA" id="ARBA00022824"/>
    </source>
</evidence>
<comment type="subcellular location">
    <subcellularLocation>
        <location evidence="1">Endoplasmic reticulum membrane</location>
        <topology evidence="1">Single-pass membrane protein</topology>
    </subcellularLocation>
</comment>
<protein>
    <recommendedName>
        <fullName evidence="11">Chitobiosyldiphosphodolichol beta-mannosyltransferase</fullName>
    </recommendedName>
</protein>
<dbReference type="AlphaFoldDB" id="A0ABD2KYY3"/>
<keyword evidence="6" id="KW-0256">Endoplasmic reticulum</keyword>
<evidence type="ECO:0000256" key="7">
    <source>
        <dbReference type="ARBA" id="ARBA00022989"/>
    </source>
</evidence>
<dbReference type="PANTHER" id="PTHR13036:SF0">
    <property type="entry name" value="CHITOBIOSYLDIPHOSPHODOLICHOL BETA-MANNOSYLTRANSFERASE"/>
    <property type="match status" value="1"/>
</dbReference>
<evidence type="ECO:0000256" key="2">
    <source>
        <dbReference type="ARBA" id="ARBA00004922"/>
    </source>
</evidence>
<keyword evidence="4" id="KW-0808">Transferase</keyword>
<evidence type="ECO:0000313" key="10">
    <source>
        <dbReference type="Proteomes" id="UP001620626"/>
    </source>
</evidence>
<keyword evidence="8" id="KW-0472">Membrane</keyword>
<gene>
    <name evidence="9" type="ORF">niasHT_018196</name>
</gene>
<name>A0ABD2KYY3_9BILA</name>
<evidence type="ECO:0000256" key="5">
    <source>
        <dbReference type="ARBA" id="ARBA00022692"/>
    </source>
</evidence>
<dbReference type="Pfam" id="PF13692">
    <property type="entry name" value="Glyco_trans_1_4"/>
    <property type="match status" value="1"/>
</dbReference>
<dbReference type="Gene3D" id="3.40.50.2000">
    <property type="entry name" value="Glycogen Phosphorylase B"/>
    <property type="match status" value="1"/>
</dbReference>
<sequence length="293" mass="33176">MLGNSWSSYLVGLIEGFFGRRASFNFCVSNAMKNDLKRRWGVSAITVYDRPPNWFSKNTSSEQKINFLHCFTSETLSGLTDEWKFVHEEADGTLTLRENRPFLAVSSTSWTPDEDFSILLDALVRLDKRMTDVETQGTSKTYPKIVVIITGKGPQREFYEERIRNTKWDKVRIFTAWLSADDYPKFLSCADLGVSLHTSTSGLDLPMKVVDMLGSGVPVLAKNFPAIGELIDGTNGLLFDTPEELENLLADLSLGFPGNSKLIDLTKNVKEEAKKNDWTKNWDDVVWPHFENL</sequence>
<dbReference type="PANTHER" id="PTHR13036">
    <property type="entry name" value="BETA1,4 MANNOSYLTRANSFERASE"/>
    <property type="match status" value="1"/>
</dbReference>
<dbReference type="GO" id="GO:0005789">
    <property type="term" value="C:endoplasmic reticulum membrane"/>
    <property type="evidence" value="ECO:0007669"/>
    <property type="project" value="UniProtKB-SubCell"/>
</dbReference>